<evidence type="ECO:0000259" key="3">
    <source>
        <dbReference type="Pfam" id="PF01433"/>
    </source>
</evidence>
<evidence type="ECO:0000256" key="1">
    <source>
        <dbReference type="PIRSR" id="PIRSR634015-1"/>
    </source>
</evidence>
<accession>A0A2S8AGU5</accession>
<keyword evidence="2" id="KW-0479">Metal-binding</keyword>
<dbReference type="GO" id="GO:0008270">
    <property type="term" value="F:zinc ion binding"/>
    <property type="evidence" value="ECO:0007669"/>
    <property type="project" value="InterPro"/>
</dbReference>
<feature type="domain" description="Peptidase M1 membrane alanine aminopeptidase" evidence="3">
    <location>
        <begin position="342"/>
        <end position="497"/>
    </location>
</feature>
<keyword evidence="4" id="KW-0378">Hydrolase</keyword>
<dbReference type="GO" id="GO:0004177">
    <property type="term" value="F:aminopeptidase activity"/>
    <property type="evidence" value="ECO:0007669"/>
    <property type="project" value="UniProtKB-KW"/>
</dbReference>
<keyword evidence="4" id="KW-0645">Protease</keyword>
<feature type="binding site" evidence="2">
    <location>
        <position position="354"/>
    </location>
    <ligand>
        <name>Zn(2+)</name>
        <dbReference type="ChEBI" id="CHEBI:29105"/>
        <note>catalytic</note>
    </ligand>
</feature>
<keyword evidence="2" id="KW-0862">Zinc</keyword>
<evidence type="ECO:0000256" key="2">
    <source>
        <dbReference type="PIRSR" id="PIRSR634015-3"/>
    </source>
</evidence>
<dbReference type="EMBL" id="PSZM01000001">
    <property type="protein sequence ID" value="PQL95577.1"/>
    <property type="molecule type" value="Genomic_DNA"/>
</dbReference>
<proteinExistence type="predicted"/>
<sequence length="616" mass="72141">MKNIFLVFILLTNTFIFSQQNAYYQQKVEYKMNIDVDVKNYQYKGNQTIVYTNNSPDTLKVFYFHLYWNAFQPNSMMDQKLQTLGKKADSRMITNNGESRIHLLKDNEIGYQKILSLKQEDVPLKYTEEETILKVELAKPILPNTQTTFEMTWEAQVPIQIRRSGRNNSEGIDLTMTQWYPKVAEYDYEGWHTFDYIAREFQGVFGNFDVKINIDKNYILGAGGVLQNPDDVKGYTPIAKPKIKNKKILWHFKAENIHDFAWAADPDYTVDSIKVPEGPLVYLVYQKSENTKYWEDAKPKIVEYYQIMKENFGAYPYPVYSFIQGGDGGMEYGMCSMILGNSNSLQNLCGLMFHEGSHSWFQQIIASNESMRAWMDEGFTSYAENLVMSKIFPESVKNLPNPHYKTVNTYINFTKSGQEEAMGLLADHFKTNRAYSVAAYIKGELFLIQLGYIVGEQNLSKIMKEYFETWKFKHPTDRDFIHIAQKVSQMDLKWYWNYMTTTTRQIDYAIKAVTPYEENSTQITLENLGDFPMPVDLYVSYTDGTQEIYTIPLNMMHNTKKQEFSIPMKLLPYWKWTQKEYTFNIPFSMDKIKSMMIDATQRLGDVNYQNNIYPKK</sequence>
<evidence type="ECO:0000313" key="5">
    <source>
        <dbReference type="Proteomes" id="UP000238042"/>
    </source>
</evidence>
<reference evidence="4 5" key="1">
    <citation type="submission" date="2018-02" db="EMBL/GenBank/DDBJ databases">
        <title>Genome sequences of Apibacter spp., gut symbionts of Asian honey bees.</title>
        <authorList>
            <person name="Kwong W.K."/>
            <person name="Steele M.I."/>
            <person name="Moran N.A."/>
        </authorList>
    </citation>
    <scope>NUCLEOTIDE SEQUENCE [LARGE SCALE GENOMIC DNA]</scope>
    <source>
        <strain evidence="5">wkB301</strain>
    </source>
</reference>
<dbReference type="InterPro" id="IPR014782">
    <property type="entry name" value="Peptidase_M1_dom"/>
</dbReference>
<keyword evidence="5" id="KW-1185">Reference proteome</keyword>
<dbReference type="AlphaFoldDB" id="A0A2S8AGU5"/>
<dbReference type="OrthoDB" id="9814383at2"/>
<gene>
    <name evidence="4" type="ORF">C4S77_01935</name>
</gene>
<name>A0A2S8AGU5_9FLAO</name>
<feature type="binding site" evidence="2">
    <location>
        <position position="358"/>
    </location>
    <ligand>
        <name>Zn(2+)</name>
        <dbReference type="ChEBI" id="CHEBI:29105"/>
        <note>catalytic</note>
    </ligand>
</feature>
<dbReference type="PANTHER" id="PTHR45726:SF3">
    <property type="entry name" value="LEUKOTRIENE A-4 HYDROLASE"/>
    <property type="match status" value="1"/>
</dbReference>
<organism evidence="4 5">
    <name type="scientific">Apibacter adventoris</name>
    <dbReference type="NCBI Taxonomy" id="1679466"/>
    <lineage>
        <taxon>Bacteria</taxon>
        <taxon>Pseudomonadati</taxon>
        <taxon>Bacteroidota</taxon>
        <taxon>Flavobacteriia</taxon>
        <taxon>Flavobacteriales</taxon>
        <taxon>Weeksellaceae</taxon>
        <taxon>Apibacter</taxon>
    </lineage>
</organism>
<dbReference type="Proteomes" id="UP000238042">
    <property type="component" value="Unassembled WGS sequence"/>
</dbReference>
<dbReference type="Pfam" id="PF01433">
    <property type="entry name" value="Peptidase_M1"/>
    <property type="match status" value="1"/>
</dbReference>
<dbReference type="InterPro" id="IPR034015">
    <property type="entry name" value="M1_LTA4H"/>
</dbReference>
<feature type="active site" description="Proton donor" evidence="1">
    <location>
        <position position="440"/>
    </location>
</feature>
<dbReference type="RefSeq" id="WP_105245658.1">
    <property type="nucleotide sequence ID" value="NZ_PSZM01000001.1"/>
</dbReference>
<comment type="caution">
    <text evidence="4">The sequence shown here is derived from an EMBL/GenBank/DDBJ whole genome shotgun (WGS) entry which is preliminary data.</text>
</comment>
<evidence type="ECO:0000313" key="4">
    <source>
        <dbReference type="EMBL" id="PQL95577.1"/>
    </source>
</evidence>
<feature type="binding site" evidence="2">
    <location>
        <position position="377"/>
    </location>
    <ligand>
        <name>Zn(2+)</name>
        <dbReference type="ChEBI" id="CHEBI:29105"/>
        <note>catalytic</note>
    </ligand>
</feature>
<comment type="cofactor">
    <cofactor evidence="2">
        <name>Zn(2+)</name>
        <dbReference type="ChEBI" id="CHEBI:29105"/>
    </cofactor>
    <text evidence="2">Binds 1 zinc ion per subunit.</text>
</comment>
<dbReference type="InterPro" id="IPR027268">
    <property type="entry name" value="Peptidase_M4/M1_CTD_sf"/>
</dbReference>
<protein>
    <submittedName>
        <fullName evidence="4">Aminopeptidase</fullName>
    </submittedName>
</protein>
<dbReference type="Gene3D" id="1.10.390.10">
    <property type="entry name" value="Neutral Protease Domain 2"/>
    <property type="match status" value="1"/>
</dbReference>
<keyword evidence="4" id="KW-0031">Aminopeptidase</keyword>
<dbReference type="GO" id="GO:0008237">
    <property type="term" value="F:metallopeptidase activity"/>
    <property type="evidence" value="ECO:0007669"/>
    <property type="project" value="InterPro"/>
</dbReference>
<dbReference type="SUPFAM" id="SSF55486">
    <property type="entry name" value="Metalloproteases ('zincins'), catalytic domain"/>
    <property type="match status" value="1"/>
</dbReference>
<dbReference type="CDD" id="cd09604">
    <property type="entry name" value="M1_APN_like"/>
    <property type="match status" value="1"/>
</dbReference>
<dbReference type="PANTHER" id="PTHR45726">
    <property type="entry name" value="LEUKOTRIENE A-4 HYDROLASE"/>
    <property type="match status" value="1"/>
</dbReference>
<feature type="active site" description="Proton acceptor" evidence="1">
    <location>
        <position position="355"/>
    </location>
</feature>